<proteinExistence type="predicted"/>
<evidence type="ECO:0000256" key="1">
    <source>
        <dbReference type="SAM" id="MobiDB-lite"/>
    </source>
</evidence>
<feature type="region of interest" description="Disordered" evidence="1">
    <location>
        <begin position="165"/>
        <end position="186"/>
    </location>
</feature>
<protein>
    <submittedName>
        <fullName evidence="2">Uncharacterized protein</fullName>
    </submittedName>
</protein>
<feature type="compositionally biased region" description="Basic and acidic residues" evidence="1">
    <location>
        <begin position="170"/>
        <end position="186"/>
    </location>
</feature>
<gene>
    <name evidence="2" type="ORF">g.34509</name>
</gene>
<feature type="region of interest" description="Disordered" evidence="1">
    <location>
        <begin position="471"/>
        <end position="490"/>
    </location>
</feature>
<feature type="non-terminal residue" evidence="2">
    <location>
        <position position="1"/>
    </location>
</feature>
<evidence type="ECO:0000313" key="2">
    <source>
        <dbReference type="EMBL" id="JAS29574.1"/>
    </source>
</evidence>
<dbReference type="AlphaFoldDB" id="A0A1B6DV67"/>
<accession>A0A1B6DV67</accession>
<name>A0A1B6DV67_9HEMI</name>
<sequence>QSPLYIVCSTEDIFIFTEYNRLYGLRSCNMTRRRSLAVLWLFIIYHIQPNSAAGSDSLRSALEAVSRRQRDLSDDVYYLEPEGPRHHGRVVYFPQQDVEGDGQPEDIGYGYQKSIAPKTAGLFEPIALPKSELGIHDFPGHHRSHGKSKGLEKMILEYLEDQTEDDEPDIEFRGRHPDSKRSIFRERGDGHVPDALQRLYLEESDNNPIYSDGEVQNIPTSFRERFKGKGKNSGLSSAHALVRNFGGLDRDTENRHDSDDDSDEYMSVLNSIWEKYKDSNLDSLDPEDISDRDVAEIMEYMDAKDEKKRQYGSGYDGGYDFFNSPLQQWSKRNKPRSESLSRPDHEGYFHALKYLTGSRDNVGPISDGDRDDELTELLIDRPNAYRNSKYNIKKRLWRDGAFDERYPYSSVAKRYPVAKRSPTYYSNPSVSHHKPSIMLSQRRKKNVNGAIQETTDPKVAKELSDIFSDSHHNQTLKSDKKREFSCFKRD</sequence>
<dbReference type="EMBL" id="GEDC01007724">
    <property type="protein sequence ID" value="JAS29574.1"/>
    <property type="molecule type" value="Transcribed_RNA"/>
</dbReference>
<organism evidence="2">
    <name type="scientific">Clastoptera arizonana</name>
    <name type="common">Arizona spittle bug</name>
    <dbReference type="NCBI Taxonomy" id="38151"/>
    <lineage>
        <taxon>Eukaryota</taxon>
        <taxon>Metazoa</taxon>
        <taxon>Ecdysozoa</taxon>
        <taxon>Arthropoda</taxon>
        <taxon>Hexapoda</taxon>
        <taxon>Insecta</taxon>
        <taxon>Pterygota</taxon>
        <taxon>Neoptera</taxon>
        <taxon>Paraneoptera</taxon>
        <taxon>Hemiptera</taxon>
        <taxon>Auchenorrhyncha</taxon>
        <taxon>Cercopoidea</taxon>
        <taxon>Clastopteridae</taxon>
        <taxon>Clastoptera</taxon>
    </lineage>
</organism>
<reference evidence="2" key="1">
    <citation type="submission" date="2015-12" db="EMBL/GenBank/DDBJ databases">
        <title>De novo transcriptome assembly of four potential Pierce s Disease insect vectors from Arizona vineyards.</title>
        <authorList>
            <person name="Tassone E.E."/>
        </authorList>
    </citation>
    <scope>NUCLEOTIDE SEQUENCE</scope>
</reference>